<comment type="function">
    <text evidence="6">Transcriptional repressor that regulates multiple aspects of plant growth and development.</text>
</comment>
<keyword evidence="5 6" id="KW-0539">Nucleus</keyword>
<dbReference type="InterPro" id="IPR038933">
    <property type="entry name" value="Ovate"/>
</dbReference>
<protein>
    <recommendedName>
        <fullName evidence="6">Transcription repressor</fullName>
    </recommendedName>
    <alternativeName>
        <fullName evidence="6">Ovate family protein</fullName>
    </alternativeName>
</protein>
<gene>
    <name evidence="9" type="ORF">LIER_24968</name>
</gene>
<evidence type="ECO:0000256" key="5">
    <source>
        <dbReference type="ARBA" id="ARBA00023242"/>
    </source>
</evidence>
<dbReference type="GO" id="GO:0045892">
    <property type="term" value="P:negative regulation of DNA-templated transcription"/>
    <property type="evidence" value="ECO:0007669"/>
    <property type="project" value="UniProtKB-UniRule"/>
</dbReference>
<evidence type="ECO:0000256" key="3">
    <source>
        <dbReference type="ARBA" id="ARBA00023015"/>
    </source>
</evidence>
<comment type="caution">
    <text evidence="9">The sequence shown here is derived from an EMBL/GenBank/DDBJ whole genome shotgun (WGS) entry which is preliminary data.</text>
</comment>
<evidence type="ECO:0000313" key="9">
    <source>
        <dbReference type="EMBL" id="GAA0170780.1"/>
    </source>
</evidence>
<feature type="domain" description="OVATE" evidence="8">
    <location>
        <begin position="146"/>
        <end position="205"/>
    </location>
</feature>
<evidence type="ECO:0000256" key="6">
    <source>
        <dbReference type="RuleBase" id="RU367028"/>
    </source>
</evidence>
<dbReference type="EMBL" id="BAABME010007393">
    <property type="protein sequence ID" value="GAA0170780.1"/>
    <property type="molecule type" value="Genomic_DNA"/>
</dbReference>
<dbReference type="NCBIfam" id="TIGR01568">
    <property type="entry name" value="A_thal_3678"/>
    <property type="match status" value="1"/>
</dbReference>
<dbReference type="InterPro" id="IPR006458">
    <property type="entry name" value="Ovate_C"/>
</dbReference>
<feature type="region of interest" description="Disordered" evidence="7">
    <location>
        <begin position="225"/>
        <end position="248"/>
    </location>
</feature>
<name>A0AAV3R6R4_LITER</name>
<evidence type="ECO:0000256" key="2">
    <source>
        <dbReference type="ARBA" id="ARBA00022491"/>
    </source>
</evidence>
<dbReference type="PANTHER" id="PTHR33057">
    <property type="entry name" value="TRANSCRIPTION REPRESSOR OFP7-RELATED"/>
    <property type="match status" value="1"/>
</dbReference>
<keyword evidence="2 6" id="KW-0678">Repressor</keyword>
<proteinExistence type="predicted"/>
<sequence length="248" mass="27808">MAKKMKFPFIFKNKENKNAQQWQWPSCKHPKTLSFRAGDDIFKTVNSVFFDSSEHGIETPETWFSNSITSESASISTESEEYYNMGAGAQSLETIIKGVQSSERLFFTPEDTSSIAGEVKGEDEEVSGSSPLKDEEVLPFEGSVMMAMDSENPYEDFKKSMQEMIESKGLKDWECLEELLRWYLRMNEEKHHEFIIEAFIDMLIGFSAASSSSSLDSTSFISAESCLSSPSSSSSSLSTIGQGQREVD</sequence>
<dbReference type="GO" id="GO:0005634">
    <property type="term" value="C:nucleus"/>
    <property type="evidence" value="ECO:0007669"/>
    <property type="project" value="UniProtKB-SubCell"/>
</dbReference>
<dbReference type="PANTHER" id="PTHR33057:SF26">
    <property type="entry name" value="TRANSCRIPTION REPRESSOR OFP13"/>
    <property type="match status" value="1"/>
</dbReference>
<dbReference type="PROSITE" id="PS51754">
    <property type="entry name" value="OVATE"/>
    <property type="match status" value="1"/>
</dbReference>
<dbReference type="Pfam" id="PF04844">
    <property type="entry name" value="Ovate"/>
    <property type="match status" value="1"/>
</dbReference>
<evidence type="ECO:0000256" key="4">
    <source>
        <dbReference type="ARBA" id="ARBA00023163"/>
    </source>
</evidence>
<evidence type="ECO:0000259" key="8">
    <source>
        <dbReference type="PROSITE" id="PS51754"/>
    </source>
</evidence>
<keyword evidence="10" id="KW-1185">Reference proteome</keyword>
<evidence type="ECO:0000256" key="1">
    <source>
        <dbReference type="ARBA" id="ARBA00004123"/>
    </source>
</evidence>
<reference evidence="9 10" key="1">
    <citation type="submission" date="2024-01" db="EMBL/GenBank/DDBJ databases">
        <title>The complete chloroplast genome sequence of Lithospermum erythrorhizon: insights into the phylogenetic relationship among Boraginaceae species and the maternal lineages of purple gromwells.</title>
        <authorList>
            <person name="Okada T."/>
            <person name="Watanabe K."/>
        </authorList>
    </citation>
    <scope>NUCLEOTIDE SEQUENCE [LARGE SCALE GENOMIC DNA]</scope>
</reference>
<feature type="compositionally biased region" description="Low complexity" evidence="7">
    <location>
        <begin position="225"/>
        <end position="238"/>
    </location>
</feature>
<comment type="subcellular location">
    <subcellularLocation>
        <location evidence="1 6">Nucleus</location>
    </subcellularLocation>
</comment>
<accession>A0AAV3R6R4</accession>
<keyword evidence="4 6" id="KW-0804">Transcription</keyword>
<evidence type="ECO:0000256" key="7">
    <source>
        <dbReference type="SAM" id="MobiDB-lite"/>
    </source>
</evidence>
<evidence type="ECO:0000313" key="10">
    <source>
        <dbReference type="Proteomes" id="UP001454036"/>
    </source>
</evidence>
<keyword evidence="3 6" id="KW-0805">Transcription regulation</keyword>
<dbReference type="Proteomes" id="UP001454036">
    <property type="component" value="Unassembled WGS sequence"/>
</dbReference>
<dbReference type="AlphaFoldDB" id="A0AAV3R6R4"/>
<organism evidence="9 10">
    <name type="scientific">Lithospermum erythrorhizon</name>
    <name type="common">Purple gromwell</name>
    <name type="synonym">Lithospermum officinale var. erythrorhizon</name>
    <dbReference type="NCBI Taxonomy" id="34254"/>
    <lineage>
        <taxon>Eukaryota</taxon>
        <taxon>Viridiplantae</taxon>
        <taxon>Streptophyta</taxon>
        <taxon>Embryophyta</taxon>
        <taxon>Tracheophyta</taxon>
        <taxon>Spermatophyta</taxon>
        <taxon>Magnoliopsida</taxon>
        <taxon>eudicotyledons</taxon>
        <taxon>Gunneridae</taxon>
        <taxon>Pentapetalae</taxon>
        <taxon>asterids</taxon>
        <taxon>lamiids</taxon>
        <taxon>Boraginales</taxon>
        <taxon>Boraginaceae</taxon>
        <taxon>Boraginoideae</taxon>
        <taxon>Lithospermeae</taxon>
        <taxon>Lithospermum</taxon>
    </lineage>
</organism>